<organism evidence="2 3">
    <name type="scientific">Winogradskyella flava</name>
    <dbReference type="NCBI Taxonomy" id="1884876"/>
    <lineage>
        <taxon>Bacteria</taxon>
        <taxon>Pseudomonadati</taxon>
        <taxon>Bacteroidota</taxon>
        <taxon>Flavobacteriia</taxon>
        <taxon>Flavobacteriales</taxon>
        <taxon>Flavobacteriaceae</taxon>
        <taxon>Winogradskyella</taxon>
    </lineage>
</organism>
<reference evidence="2" key="1">
    <citation type="submission" date="2020-08" db="EMBL/GenBank/DDBJ databases">
        <title>Winogradskyella ouciana sp. nov., isolated from the hadal seawater of the Mariana Trench.</title>
        <authorList>
            <person name="He X."/>
        </authorList>
    </citation>
    <scope>NUCLEOTIDE SEQUENCE [LARGE SCALE GENOMIC DNA]</scope>
    <source>
        <strain evidence="2">KCTC 52348</strain>
    </source>
</reference>
<evidence type="ECO:0000256" key="1">
    <source>
        <dbReference type="SAM" id="Phobius"/>
    </source>
</evidence>
<comment type="caution">
    <text evidence="2">The sequence shown here is derived from an EMBL/GenBank/DDBJ whole genome shotgun (WGS) entry which is preliminary data.</text>
</comment>
<sequence>MMKKSLSSTLGQFFALISYISLIIAVGVTLYSIIAKDLSGVIVGLIFVSFNYIIFARKLLRASTISFDEDCFYFKDETKIELSQIQHIQDGEITYLDNGIEKTVFVNPFFPSKNHRLFYKYFKLKK</sequence>
<evidence type="ECO:0000313" key="3">
    <source>
        <dbReference type="Proteomes" id="UP000533900"/>
    </source>
</evidence>
<keyword evidence="3" id="KW-1185">Reference proteome</keyword>
<dbReference type="Proteomes" id="UP000533900">
    <property type="component" value="Unassembled WGS sequence"/>
</dbReference>
<keyword evidence="1" id="KW-1133">Transmembrane helix</keyword>
<dbReference type="EMBL" id="JACLCP010000001">
    <property type="protein sequence ID" value="MBC2843553.1"/>
    <property type="molecule type" value="Genomic_DNA"/>
</dbReference>
<gene>
    <name evidence="2" type="ORF">H7F21_00480</name>
</gene>
<proteinExistence type="predicted"/>
<feature type="transmembrane region" description="Helical" evidence="1">
    <location>
        <begin position="40"/>
        <end position="60"/>
    </location>
</feature>
<dbReference type="RefSeq" id="WP_185787282.1">
    <property type="nucleotide sequence ID" value="NZ_JACLCP010000001.1"/>
</dbReference>
<name>A0A842IP11_9FLAO</name>
<accession>A0A842IP11</accession>
<protein>
    <submittedName>
        <fullName evidence="2">Uncharacterized protein</fullName>
    </submittedName>
</protein>
<feature type="transmembrane region" description="Helical" evidence="1">
    <location>
        <begin position="12"/>
        <end position="34"/>
    </location>
</feature>
<dbReference type="AlphaFoldDB" id="A0A842IP11"/>
<keyword evidence="1" id="KW-0812">Transmembrane</keyword>
<keyword evidence="1" id="KW-0472">Membrane</keyword>
<evidence type="ECO:0000313" key="2">
    <source>
        <dbReference type="EMBL" id="MBC2843553.1"/>
    </source>
</evidence>